<dbReference type="EMBL" id="ATJV01000013">
    <property type="protein sequence ID" value="EPZ16979.1"/>
    <property type="molecule type" value="Genomic_DNA"/>
</dbReference>
<dbReference type="AlphaFoldDB" id="T0AVS1"/>
<organism evidence="1 2">
    <name type="scientific">Thauera terpenica 58Eu</name>
    <dbReference type="NCBI Taxonomy" id="1348657"/>
    <lineage>
        <taxon>Bacteria</taxon>
        <taxon>Pseudomonadati</taxon>
        <taxon>Pseudomonadota</taxon>
        <taxon>Betaproteobacteria</taxon>
        <taxon>Rhodocyclales</taxon>
        <taxon>Zoogloeaceae</taxon>
        <taxon>Thauera</taxon>
    </lineage>
</organism>
<keyword evidence="2" id="KW-1185">Reference proteome</keyword>
<dbReference type="Proteomes" id="UP000015455">
    <property type="component" value="Unassembled WGS sequence"/>
</dbReference>
<evidence type="ECO:0000313" key="1">
    <source>
        <dbReference type="EMBL" id="EPZ16979.1"/>
    </source>
</evidence>
<protein>
    <submittedName>
        <fullName evidence="1">Uncharacterized protein</fullName>
    </submittedName>
</protein>
<accession>T0AVS1</accession>
<sequence length="41" mass="4673">MPFRGSATRQIWICGANAALQREIGPLATEVDWVQRNFLKQ</sequence>
<evidence type="ECO:0000313" key="2">
    <source>
        <dbReference type="Proteomes" id="UP000015455"/>
    </source>
</evidence>
<dbReference type="PATRIC" id="fig|1348657.5.peg.452"/>
<reference evidence="1 2" key="1">
    <citation type="submission" date="2013-06" db="EMBL/GenBank/DDBJ databases">
        <title>Draft genome sequence of Thauera terpenica.</title>
        <authorList>
            <person name="Liu B."/>
            <person name="Frostegard A.H."/>
            <person name="Shapleigh J.P."/>
        </authorList>
    </citation>
    <scope>NUCLEOTIDE SEQUENCE [LARGE SCALE GENOMIC DNA]</scope>
    <source>
        <strain evidence="1 2">58Eu</strain>
    </source>
</reference>
<proteinExistence type="predicted"/>
<dbReference type="STRING" id="1348657.M622_09600"/>
<comment type="caution">
    <text evidence="1">The sequence shown here is derived from an EMBL/GenBank/DDBJ whole genome shotgun (WGS) entry which is preliminary data.</text>
</comment>
<gene>
    <name evidence="1" type="ORF">M622_09600</name>
</gene>
<name>T0AVS1_9RHOO</name>